<dbReference type="AlphaFoldDB" id="A0A9N9XW60"/>
<dbReference type="Pfam" id="PF07690">
    <property type="entry name" value="MFS_1"/>
    <property type="match status" value="1"/>
</dbReference>
<dbReference type="Proteomes" id="UP000754883">
    <property type="component" value="Unassembled WGS sequence"/>
</dbReference>
<keyword evidence="3" id="KW-1003">Cell membrane</keyword>
<evidence type="ECO:0000256" key="3">
    <source>
        <dbReference type="ARBA" id="ARBA00022475"/>
    </source>
</evidence>
<comment type="similarity">
    <text evidence="7">Belongs to the major facilitator superfamily. Allantoate permease family.</text>
</comment>
<sequence>MATVNPTTADIQHDITNIGKDDSAKNSTTSKTNDLESLSSERRPVAKWYHWHEPGTSPQEKRLILKIDFFLLSISCLIFFIKQVDGNNVNNAYVSGMSEELNMGPGDELSWMNTYFSIGTIVGGTFANMVITIIKPRYWLSLCLMIWSVFVLAMYKCNTAPQMYVLRFFIGLFESAVWPGVMWCLGSWYRKSELARRSGLFVMSGVVGGMFSGYLQAALYTGMNGKQGLSAWRWLFIFDFILAIPVAFYAFFCHPDTPDKTEAWYFTEWEKKRALERMEEDGRKPTGKLDWTVLRRTFGTWQVYAFTLGYSFWCLTCGSFVLQYFSLYLKATGRFSVPQINNIPTALGAVNFVTMISTGYIADKIGTRWPVCLTIGLIMTFNYAVLTVWNVPHTLRMVVFILHGVYGCFTPLLAGWTNECCGGDQQKRALVLGFMVSVGQAVVIPFQQIQMPSGSAPEFKKTHGWGSSLAWVVILTVWTGFCIPLLQRRYGKEKAGSISESADETGEP</sequence>
<reference evidence="11" key="1">
    <citation type="submission" date="2021-10" db="EMBL/GenBank/DDBJ databases">
        <authorList>
            <person name="Piombo E."/>
        </authorList>
    </citation>
    <scope>NUCLEOTIDE SEQUENCE</scope>
</reference>
<evidence type="ECO:0000256" key="9">
    <source>
        <dbReference type="SAM" id="Phobius"/>
    </source>
</evidence>
<keyword evidence="6 9" id="KW-0472">Membrane</keyword>
<feature type="transmembrane region" description="Helical" evidence="9">
    <location>
        <begin position="200"/>
        <end position="219"/>
    </location>
</feature>
<feature type="transmembrane region" description="Helical" evidence="9">
    <location>
        <begin position="469"/>
        <end position="486"/>
    </location>
</feature>
<dbReference type="InterPro" id="IPR036259">
    <property type="entry name" value="MFS_trans_sf"/>
</dbReference>
<dbReference type="SUPFAM" id="SSF103473">
    <property type="entry name" value="MFS general substrate transporter"/>
    <property type="match status" value="1"/>
</dbReference>
<feature type="transmembrane region" description="Helical" evidence="9">
    <location>
        <begin position="429"/>
        <end position="449"/>
    </location>
</feature>
<feature type="compositionally biased region" description="Polar residues" evidence="8">
    <location>
        <begin position="25"/>
        <end position="38"/>
    </location>
</feature>
<dbReference type="EMBL" id="CABFNO020001253">
    <property type="protein sequence ID" value="CAG9975016.1"/>
    <property type="molecule type" value="Genomic_DNA"/>
</dbReference>
<feature type="transmembrane region" description="Helical" evidence="9">
    <location>
        <begin position="303"/>
        <end position="325"/>
    </location>
</feature>
<comment type="subcellular location">
    <subcellularLocation>
        <location evidence="1">Cell membrane</location>
        <topology evidence="1">Multi-pass membrane protein</topology>
    </subcellularLocation>
</comment>
<proteinExistence type="inferred from homology"/>
<evidence type="ECO:0000259" key="10">
    <source>
        <dbReference type="PROSITE" id="PS50850"/>
    </source>
</evidence>
<dbReference type="PROSITE" id="PS50850">
    <property type="entry name" value="MFS"/>
    <property type="match status" value="1"/>
</dbReference>
<feature type="transmembrane region" description="Helical" evidence="9">
    <location>
        <begin position="138"/>
        <end position="156"/>
    </location>
</feature>
<name>A0A9N9XW60_9HYPO</name>
<feature type="transmembrane region" description="Helical" evidence="9">
    <location>
        <begin position="345"/>
        <end position="362"/>
    </location>
</feature>
<keyword evidence="12" id="KW-1185">Reference proteome</keyword>
<dbReference type="PANTHER" id="PTHR43791:SF39">
    <property type="entry name" value="TRANSPORTER LIZ1_SEO1, PUTATIVE (AFU_ORTHOLOGUE AFUA_3G00980)-RELATED"/>
    <property type="match status" value="1"/>
</dbReference>
<evidence type="ECO:0000256" key="7">
    <source>
        <dbReference type="ARBA" id="ARBA00037968"/>
    </source>
</evidence>
<evidence type="ECO:0000256" key="2">
    <source>
        <dbReference type="ARBA" id="ARBA00022448"/>
    </source>
</evidence>
<gene>
    <name evidence="11" type="ORF">CBYS24578_00016657</name>
</gene>
<evidence type="ECO:0000256" key="1">
    <source>
        <dbReference type="ARBA" id="ARBA00004651"/>
    </source>
</evidence>
<evidence type="ECO:0000256" key="6">
    <source>
        <dbReference type="ARBA" id="ARBA00023136"/>
    </source>
</evidence>
<feature type="domain" description="Major facilitator superfamily (MFS) profile" evidence="10">
    <location>
        <begin position="71"/>
        <end position="508"/>
    </location>
</feature>
<feature type="transmembrane region" description="Helical" evidence="9">
    <location>
        <begin position="397"/>
        <end position="417"/>
    </location>
</feature>
<feature type="region of interest" description="Disordered" evidence="8">
    <location>
        <begin position="1"/>
        <end position="38"/>
    </location>
</feature>
<comment type="caution">
    <text evidence="11">The sequence shown here is derived from an EMBL/GenBank/DDBJ whole genome shotgun (WGS) entry which is preliminary data.</text>
</comment>
<dbReference type="GO" id="GO:0005886">
    <property type="term" value="C:plasma membrane"/>
    <property type="evidence" value="ECO:0007669"/>
    <property type="project" value="UniProtKB-SubCell"/>
</dbReference>
<evidence type="ECO:0000313" key="11">
    <source>
        <dbReference type="EMBL" id="CAG9975016.1"/>
    </source>
</evidence>
<feature type="transmembrane region" description="Helical" evidence="9">
    <location>
        <begin position="231"/>
        <end position="252"/>
    </location>
</feature>
<protein>
    <recommendedName>
        <fullName evidence="10">Major facilitator superfamily (MFS) profile domain-containing protein</fullName>
    </recommendedName>
</protein>
<dbReference type="GO" id="GO:0022857">
    <property type="term" value="F:transmembrane transporter activity"/>
    <property type="evidence" value="ECO:0007669"/>
    <property type="project" value="InterPro"/>
</dbReference>
<dbReference type="PANTHER" id="PTHR43791">
    <property type="entry name" value="PERMEASE-RELATED"/>
    <property type="match status" value="1"/>
</dbReference>
<feature type="transmembrane region" description="Helical" evidence="9">
    <location>
        <begin position="111"/>
        <end position="131"/>
    </location>
</feature>
<feature type="transmembrane region" description="Helical" evidence="9">
    <location>
        <begin position="369"/>
        <end position="391"/>
    </location>
</feature>
<feature type="transmembrane region" description="Helical" evidence="9">
    <location>
        <begin position="168"/>
        <end position="188"/>
    </location>
</feature>
<feature type="compositionally biased region" description="Polar residues" evidence="8">
    <location>
        <begin position="1"/>
        <end position="10"/>
    </location>
</feature>
<evidence type="ECO:0000256" key="8">
    <source>
        <dbReference type="SAM" id="MobiDB-lite"/>
    </source>
</evidence>
<evidence type="ECO:0000256" key="4">
    <source>
        <dbReference type="ARBA" id="ARBA00022692"/>
    </source>
</evidence>
<dbReference type="FunFam" id="1.20.1250.20:FF:000386">
    <property type="entry name" value="MFS general substrate transporter"/>
    <property type="match status" value="1"/>
</dbReference>
<keyword evidence="4 9" id="KW-0812">Transmembrane</keyword>
<keyword evidence="5 9" id="KW-1133">Transmembrane helix</keyword>
<keyword evidence="2" id="KW-0813">Transport</keyword>
<dbReference type="Gene3D" id="1.20.1250.20">
    <property type="entry name" value="MFS general substrate transporter like domains"/>
    <property type="match status" value="2"/>
</dbReference>
<dbReference type="InterPro" id="IPR011701">
    <property type="entry name" value="MFS"/>
</dbReference>
<evidence type="ECO:0000313" key="12">
    <source>
        <dbReference type="Proteomes" id="UP000754883"/>
    </source>
</evidence>
<dbReference type="OrthoDB" id="3639251at2759"/>
<accession>A0A9N9XW60</accession>
<feature type="transmembrane region" description="Helical" evidence="9">
    <location>
        <begin position="63"/>
        <end position="81"/>
    </location>
</feature>
<organism evidence="11 12">
    <name type="scientific">Clonostachys byssicola</name>
    <dbReference type="NCBI Taxonomy" id="160290"/>
    <lineage>
        <taxon>Eukaryota</taxon>
        <taxon>Fungi</taxon>
        <taxon>Dikarya</taxon>
        <taxon>Ascomycota</taxon>
        <taxon>Pezizomycotina</taxon>
        <taxon>Sordariomycetes</taxon>
        <taxon>Hypocreomycetidae</taxon>
        <taxon>Hypocreales</taxon>
        <taxon>Bionectriaceae</taxon>
        <taxon>Clonostachys</taxon>
    </lineage>
</organism>
<dbReference type="FunFam" id="1.20.1250.20:FF:000065">
    <property type="entry name" value="Putative MFS pantothenate transporter"/>
    <property type="match status" value="1"/>
</dbReference>
<evidence type="ECO:0000256" key="5">
    <source>
        <dbReference type="ARBA" id="ARBA00022989"/>
    </source>
</evidence>
<dbReference type="InterPro" id="IPR020846">
    <property type="entry name" value="MFS_dom"/>
</dbReference>